<dbReference type="EnsemblPlants" id="OGLUM01G25360.1">
    <property type="protein sequence ID" value="OGLUM01G25360.1"/>
    <property type="gene ID" value="OGLUM01G25360"/>
</dbReference>
<reference evidence="2" key="2">
    <citation type="submission" date="2015-04" db="UniProtKB">
        <authorList>
            <consortium name="EnsemblPlants"/>
        </authorList>
    </citation>
    <scope>IDENTIFICATION</scope>
</reference>
<sequence>MAGTTLDPVNTTTVIRGRRRRISVLRLRAARPTCTATSASCSPAGTAQTSLSRPAARRSRRTGPCSPPARPCSRRSSSARWRSRGAPPPPR</sequence>
<evidence type="ECO:0000313" key="2">
    <source>
        <dbReference type="EnsemblPlants" id="OGLUM01G25360.1"/>
    </source>
</evidence>
<accession>A0A0D9YBB8</accession>
<feature type="region of interest" description="Disordered" evidence="1">
    <location>
        <begin position="33"/>
        <end position="91"/>
    </location>
</feature>
<dbReference type="Gramene" id="OGLUM01G25360.1">
    <property type="protein sequence ID" value="OGLUM01G25360.1"/>
    <property type="gene ID" value="OGLUM01G25360"/>
</dbReference>
<feature type="compositionally biased region" description="Polar residues" evidence="1">
    <location>
        <begin position="34"/>
        <end position="51"/>
    </location>
</feature>
<reference evidence="2" key="1">
    <citation type="submission" date="2013-08" db="EMBL/GenBank/DDBJ databases">
        <title>Oryza genome evolution.</title>
        <authorList>
            <person name="Wing R.A."/>
            <person name="Panaud O."/>
            <person name="Oliveira A.C."/>
        </authorList>
    </citation>
    <scope>NUCLEOTIDE SEQUENCE</scope>
</reference>
<protein>
    <submittedName>
        <fullName evidence="2">Uncharacterized protein</fullName>
    </submittedName>
</protein>
<evidence type="ECO:0000256" key="1">
    <source>
        <dbReference type="SAM" id="MobiDB-lite"/>
    </source>
</evidence>
<dbReference type="Proteomes" id="UP000026961">
    <property type="component" value="Chromosome 1"/>
</dbReference>
<dbReference type="HOGENOM" id="CLU_2430630_0_0_1"/>
<organism evidence="2">
    <name type="scientific">Oryza glumipatula</name>
    <dbReference type="NCBI Taxonomy" id="40148"/>
    <lineage>
        <taxon>Eukaryota</taxon>
        <taxon>Viridiplantae</taxon>
        <taxon>Streptophyta</taxon>
        <taxon>Embryophyta</taxon>
        <taxon>Tracheophyta</taxon>
        <taxon>Spermatophyta</taxon>
        <taxon>Magnoliopsida</taxon>
        <taxon>Liliopsida</taxon>
        <taxon>Poales</taxon>
        <taxon>Poaceae</taxon>
        <taxon>BOP clade</taxon>
        <taxon>Oryzoideae</taxon>
        <taxon>Oryzeae</taxon>
        <taxon>Oryzinae</taxon>
        <taxon>Oryza</taxon>
    </lineage>
</organism>
<proteinExistence type="predicted"/>
<keyword evidence="3" id="KW-1185">Reference proteome</keyword>
<reference evidence="2" key="3">
    <citation type="submission" date="2018-05" db="EMBL/GenBank/DDBJ databases">
        <title>OgluRS3 (Oryza glumaepatula Reference Sequence Version 3).</title>
        <authorList>
            <person name="Zhang J."/>
            <person name="Kudrna D."/>
            <person name="Lee S."/>
            <person name="Talag J."/>
            <person name="Welchert J."/>
            <person name="Wing R.A."/>
        </authorList>
    </citation>
    <scope>NUCLEOTIDE SEQUENCE [LARGE SCALE GENOMIC DNA]</scope>
</reference>
<evidence type="ECO:0000313" key="3">
    <source>
        <dbReference type="Proteomes" id="UP000026961"/>
    </source>
</evidence>
<name>A0A0D9YBB8_9ORYZ</name>
<dbReference type="AlphaFoldDB" id="A0A0D9YBB8"/>